<protein>
    <submittedName>
        <fullName evidence="2">Uncharacterized protein</fullName>
    </submittedName>
</protein>
<keyword evidence="1" id="KW-1133">Transmembrane helix</keyword>
<sequence length="64" mass="7337">MTILVLLLRHKFKRDGIDVQMACRVVSVSNKEITMKVKSKRESLYNMCWLCGLLVLGLVQLRGT</sequence>
<dbReference type="EMBL" id="CM007653">
    <property type="protein sequence ID" value="ONI16966.1"/>
    <property type="molecule type" value="Genomic_DNA"/>
</dbReference>
<dbReference type="Gramene" id="ONI16967">
    <property type="protein sequence ID" value="ONI16967"/>
    <property type="gene ID" value="PRUPE_3G132100"/>
</dbReference>
<keyword evidence="3" id="KW-1185">Reference proteome</keyword>
<proteinExistence type="predicted"/>
<dbReference type="EMBL" id="CM007653">
    <property type="protein sequence ID" value="ONI16967.1"/>
    <property type="molecule type" value="Genomic_DNA"/>
</dbReference>
<reference evidence="2" key="2">
    <citation type="submission" date="2016-12" db="EMBL/GenBank/DDBJ databases">
        <title>WGS assembly of Prunus persica.</title>
        <authorList>
            <person name="Verde I."/>
            <person name="Jenkins J."/>
            <person name="Dondini L."/>
            <person name="Micali S."/>
            <person name="Pagliarani G."/>
            <person name="Vendramin E."/>
            <person name="Paris R."/>
            <person name="Aramini V."/>
            <person name="Gazza L."/>
            <person name="Rossini L."/>
            <person name="Bassi D."/>
            <person name="Troggio M."/>
            <person name="Shu S."/>
            <person name="Grimwood J.H."/>
            <person name="Tartarini S."/>
            <person name="Dettori M.T."/>
            <person name="Schmutz J."/>
        </authorList>
    </citation>
    <scope>NUCLEOTIDE SEQUENCE</scope>
</reference>
<feature type="transmembrane region" description="Helical" evidence="1">
    <location>
        <begin position="44"/>
        <end position="61"/>
    </location>
</feature>
<name>A0A251PZF9_PRUPE</name>
<dbReference type="EMBL" id="CM007653">
    <property type="protein sequence ID" value="ONI16968.1"/>
    <property type="molecule type" value="Genomic_DNA"/>
</dbReference>
<keyword evidence="1" id="KW-0812">Transmembrane</keyword>
<gene>
    <name evidence="2" type="ORF">PRUPE_3G132100</name>
</gene>
<dbReference type="Proteomes" id="UP000006882">
    <property type="component" value="Chromosome G3"/>
</dbReference>
<evidence type="ECO:0000256" key="1">
    <source>
        <dbReference type="SAM" id="Phobius"/>
    </source>
</evidence>
<reference evidence="2 3" key="1">
    <citation type="journal article" date="2013" name="Nat. Genet.">
        <title>The high-quality draft genome of peach (Prunus persica) identifies unique patterns of genetic diversity, domestication and genome evolution.</title>
        <authorList>
            <consortium name="International Peach Genome Initiative"/>
            <person name="Verde I."/>
            <person name="Abbott A.G."/>
            <person name="Scalabrin S."/>
            <person name="Jung S."/>
            <person name="Shu S."/>
            <person name="Marroni F."/>
            <person name="Zhebentyayeva T."/>
            <person name="Dettori M.T."/>
            <person name="Grimwood J."/>
            <person name="Cattonaro F."/>
            <person name="Zuccolo A."/>
            <person name="Rossini L."/>
            <person name="Jenkins J."/>
            <person name="Vendramin E."/>
            <person name="Meisel L.A."/>
            <person name="Decroocq V."/>
            <person name="Sosinski B."/>
            <person name="Prochnik S."/>
            <person name="Mitros T."/>
            <person name="Policriti A."/>
            <person name="Cipriani G."/>
            <person name="Dondini L."/>
            <person name="Ficklin S."/>
            <person name="Goodstein D.M."/>
            <person name="Xuan P."/>
            <person name="Del Fabbro C."/>
            <person name="Aramini V."/>
            <person name="Copetti D."/>
            <person name="Gonzalez S."/>
            <person name="Horner D.S."/>
            <person name="Falchi R."/>
            <person name="Lucas S."/>
            <person name="Mica E."/>
            <person name="Maldonado J."/>
            <person name="Lazzari B."/>
            <person name="Bielenberg D."/>
            <person name="Pirona R."/>
            <person name="Miculan M."/>
            <person name="Barakat A."/>
            <person name="Testolin R."/>
            <person name="Stella A."/>
            <person name="Tartarini S."/>
            <person name="Tonutti P."/>
            <person name="Arus P."/>
            <person name="Orellana A."/>
            <person name="Wells C."/>
            <person name="Main D."/>
            <person name="Vizzotto G."/>
            <person name="Silva H."/>
            <person name="Salamini F."/>
            <person name="Schmutz J."/>
            <person name="Morgante M."/>
            <person name="Rokhsar D.S."/>
        </authorList>
    </citation>
    <scope>NUCLEOTIDE SEQUENCE [LARGE SCALE GENOMIC DNA]</scope>
    <source>
        <strain evidence="3">cv. Nemared</strain>
    </source>
</reference>
<evidence type="ECO:0000313" key="2">
    <source>
        <dbReference type="EMBL" id="ONI16966.1"/>
    </source>
</evidence>
<dbReference type="AlphaFoldDB" id="A0A251PZF9"/>
<keyword evidence="1" id="KW-0472">Membrane</keyword>
<evidence type="ECO:0000313" key="3">
    <source>
        <dbReference type="Proteomes" id="UP000006882"/>
    </source>
</evidence>
<accession>A0A251PZF9</accession>
<dbReference type="Gramene" id="ONI16968">
    <property type="protein sequence ID" value="ONI16968"/>
    <property type="gene ID" value="PRUPE_3G132100"/>
</dbReference>
<dbReference type="Gramene" id="ONI16966">
    <property type="protein sequence ID" value="ONI16966"/>
    <property type="gene ID" value="PRUPE_3G132100"/>
</dbReference>
<organism evidence="2 3">
    <name type="scientific">Prunus persica</name>
    <name type="common">Peach</name>
    <name type="synonym">Amygdalus persica</name>
    <dbReference type="NCBI Taxonomy" id="3760"/>
    <lineage>
        <taxon>Eukaryota</taxon>
        <taxon>Viridiplantae</taxon>
        <taxon>Streptophyta</taxon>
        <taxon>Embryophyta</taxon>
        <taxon>Tracheophyta</taxon>
        <taxon>Spermatophyta</taxon>
        <taxon>Magnoliopsida</taxon>
        <taxon>eudicotyledons</taxon>
        <taxon>Gunneridae</taxon>
        <taxon>Pentapetalae</taxon>
        <taxon>rosids</taxon>
        <taxon>fabids</taxon>
        <taxon>Rosales</taxon>
        <taxon>Rosaceae</taxon>
        <taxon>Amygdaloideae</taxon>
        <taxon>Amygdaleae</taxon>
        <taxon>Prunus</taxon>
    </lineage>
</organism>